<name>A0A5J4NM59_9TREM</name>
<dbReference type="AlphaFoldDB" id="A0A5J4NM59"/>
<reference evidence="4 5" key="1">
    <citation type="journal article" date="2019" name="Gigascience">
        <title>Whole-genome sequence of the oriental lung fluke Paragonimus westermani.</title>
        <authorList>
            <person name="Oey H."/>
            <person name="Zakrzewski M."/>
            <person name="Narain K."/>
            <person name="Devi K.R."/>
            <person name="Agatsuma T."/>
            <person name="Nawaratna S."/>
            <person name="Gobert G.N."/>
            <person name="Jones M.K."/>
            <person name="Ragan M.A."/>
            <person name="McManus D.P."/>
            <person name="Krause L."/>
        </authorList>
    </citation>
    <scope>NUCLEOTIDE SEQUENCE [LARGE SCALE GENOMIC DNA]</scope>
    <source>
        <strain evidence="4 5">IND2009</strain>
    </source>
</reference>
<dbReference type="Proteomes" id="UP000324629">
    <property type="component" value="Unassembled WGS sequence"/>
</dbReference>
<organism evidence="4 5">
    <name type="scientific">Paragonimus westermani</name>
    <dbReference type="NCBI Taxonomy" id="34504"/>
    <lineage>
        <taxon>Eukaryota</taxon>
        <taxon>Metazoa</taxon>
        <taxon>Spiralia</taxon>
        <taxon>Lophotrochozoa</taxon>
        <taxon>Platyhelminthes</taxon>
        <taxon>Trematoda</taxon>
        <taxon>Digenea</taxon>
        <taxon>Plagiorchiida</taxon>
        <taxon>Troglotremata</taxon>
        <taxon>Troglotrematidae</taxon>
        <taxon>Paragonimus</taxon>
    </lineage>
</organism>
<evidence type="ECO:0000256" key="2">
    <source>
        <dbReference type="ARBA" id="ARBA00012759"/>
    </source>
</evidence>
<dbReference type="EMBL" id="QNGE01002141">
    <property type="protein sequence ID" value="KAA3676118.1"/>
    <property type="molecule type" value="Genomic_DNA"/>
</dbReference>
<dbReference type="InterPro" id="IPR050185">
    <property type="entry name" value="Ub_carboxyl-term_hydrolase"/>
</dbReference>
<dbReference type="PROSITE" id="PS50235">
    <property type="entry name" value="USP_3"/>
    <property type="match status" value="1"/>
</dbReference>
<dbReference type="GO" id="GO:0016579">
    <property type="term" value="P:protein deubiquitination"/>
    <property type="evidence" value="ECO:0007669"/>
    <property type="project" value="InterPro"/>
</dbReference>
<comment type="catalytic activity">
    <reaction evidence="1">
        <text>Thiol-dependent hydrolysis of ester, thioester, amide, peptide and isopeptide bonds formed by the C-terminal Gly of ubiquitin (a 76-residue protein attached to proteins as an intracellular targeting signal).</text>
        <dbReference type="EC" id="3.4.19.12"/>
    </reaction>
</comment>
<evidence type="ECO:0000313" key="5">
    <source>
        <dbReference type="Proteomes" id="UP000324629"/>
    </source>
</evidence>
<evidence type="ECO:0000259" key="3">
    <source>
        <dbReference type="PROSITE" id="PS50235"/>
    </source>
</evidence>
<evidence type="ECO:0000256" key="1">
    <source>
        <dbReference type="ARBA" id="ARBA00000707"/>
    </source>
</evidence>
<dbReference type="PANTHER" id="PTHR21646:SF23">
    <property type="entry name" value="UBIQUITIN CARBOXYL-TERMINAL HYDROLASE USP2"/>
    <property type="match status" value="1"/>
</dbReference>
<accession>A0A5J4NM59</accession>
<evidence type="ECO:0000313" key="4">
    <source>
        <dbReference type="EMBL" id="KAA3676118.1"/>
    </source>
</evidence>
<proteinExistence type="predicted"/>
<comment type="caution">
    <text evidence="4">The sequence shown here is derived from an EMBL/GenBank/DDBJ whole genome shotgun (WGS) entry which is preliminary data.</text>
</comment>
<dbReference type="SUPFAM" id="SSF54001">
    <property type="entry name" value="Cysteine proteinases"/>
    <property type="match status" value="1"/>
</dbReference>
<dbReference type="InterPro" id="IPR018200">
    <property type="entry name" value="USP_CS"/>
</dbReference>
<dbReference type="EC" id="3.4.19.12" evidence="2"/>
<keyword evidence="5" id="KW-1185">Reference proteome</keyword>
<dbReference type="InterPro" id="IPR038765">
    <property type="entry name" value="Papain-like_cys_pep_sf"/>
</dbReference>
<dbReference type="InterPro" id="IPR001394">
    <property type="entry name" value="Peptidase_C19_UCH"/>
</dbReference>
<sequence>FEYADQIWKKSTTYINFPVEKFEPLQPGTSYGLYAVVNHFGSMESGHYTAFCRGIRDGDWYEYDDSNVSRIATSRIKLLTKIPLFQSNAAYILFYERLPRTQIFSEQNNLSA</sequence>
<dbReference type="GO" id="GO:0004843">
    <property type="term" value="F:cysteine-type deubiquitinase activity"/>
    <property type="evidence" value="ECO:0007669"/>
    <property type="project" value="UniProtKB-EC"/>
</dbReference>
<dbReference type="PROSITE" id="PS00973">
    <property type="entry name" value="USP_2"/>
    <property type="match status" value="1"/>
</dbReference>
<gene>
    <name evidence="4" type="ORF">DEA37_0009082</name>
</gene>
<feature type="domain" description="USP" evidence="3">
    <location>
        <begin position="1"/>
        <end position="98"/>
    </location>
</feature>
<dbReference type="Pfam" id="PF00443">
    <property type="entry name" value="UCH"/>
    <property type="match status" value="1"/>
</dbReference>
<dbReference type="InterPro" id="IPR028889">
    <property type="entry name" value="USP"/>
</dbReference>
<feature type="non-terminal residue" evidence="4">
    <location>
        <position position="1"/>
    </location>
</feature>
<protein>
    <recommendedName>
        <fullName evidence="2">ubiquitinyl hydrolase 1</fullName>
        <ecNumber evidence="2">3.4.19.12</ecNumber>
    </recommendedName>
</protein>
<dbReference type="Gene3D" id="3.90.70.10">
    <property type="entry name" value="Cysteine proteinases"/>
    <property type="match status" value="1"/>
</dbReference>
<dbReference type="PANTHER" id="PTHR21646">
    <property type="entry name" value="UBIQUITIN CARBOXYL-TERMINAL HYDROLASE"/>
    <property type="match status" value="1"/>
</dbReference>